<dbReference type="Pfam" id="PF14751">
    <property type="entry name" value="DUF4474"/>
    <property type="match status" value="1"/>
</dbReference>
<organism evidence="2 3">
    <name type="scientific">Anaerocolumna jejuensis DSM 15929</name>
    <dbReference type="NCBI Taxonomy" id="1121322"/>
    <lineage>
        <taxon>Bacteria</taxon>
        <taxon>Bacillati</taxon>
        <taxon>Bacillota</taxon>
        <taxon>Clostridia</taxon>
        <taxon>Lachnospirales</taxon>
        <taxon>Lachnospiraceae</taxon>
        <taxon>Anaerocolumna</taxon>
    </lineage>
</organism>
<dbReference type="EMBL" id="FRAC01000024">
    <property type="protein sequence ID" value="SHL12857.1"/>
    <property type="molecule type" value="Genomic_DNA"/>
</dbReference>
<keyword evidence="3" id="KW-1185">Reference proteome</keyword>
<protein>
    <recommendedName>
        <fullName evidence="1">DUF4474 domain-containing protein</fullName>
    </recommendedName>
</protein>
<evidence type="ECO:0000259" key="1">
    <source>
        <dbReference type="Pfam" id="PF14751"/>
    </source>
</evidence>
<evidence type="ECO:0000313" key="2">
    <source>
        <dbReference type="EMBL" id="SHL12857.1"/>
    </source>
</evidence>
<name>A0A1M6Y3P5_9FIRM</name>
<reference evidence="2 3" key="1">
    <citation type="submission" date="2016-11" db="EMBL/GenBank/DDBJ databases">
        <authorList>
            <person name="Jaros S."/>
            <person name="Januszkiewicz K."/>
            <person name="Wedrychowicz H."/>
        </authorList>
    </citation>
    <scope>NUCLEOTIDE SEQUENCE [LARGE SCALE GENOMIC DNA]</scope>
    <source>
        <strain evidence="2 3">DSM 15929</strain>
    </source>
</reference>
<accession>A0A1M6Y3P5</accession>
<dbReference type="RefSeq" id="WP_073278809.1">
    <property type="nucleotide sequence ID" value="NZ_FRAC01000024.1"/>
</dbReference>
<dbReference type="STRING" id="1121322.SAMN02745136_04134"/>
<dbReference type="OrthoDB" id="1816079at2"/>
<dbReference type="InterPro" id="IPR029322">
    <property type="entry name" value="DUF4474"/>
</dbReference>
<dbReference type="InterPro" id="IPR025460">
    <property type="entry name" value="DUF4280"/>
</dbReference>
<evidence type="ECO:0000313" key="3">
    <source>
        <dbReference type="Proteomes" id="UP000184386"/>
    </source>
</evidence>
<feature type="domain" description="DUF4474" evidence="1">
    <location>
        <begin position="213"/>
        <end position="377"/>
    </location>
</feature>
<dbReference type="Proteomes" id="UP000184386">
    <property type="component" value="Unassembled WGS sequence"/>
</dbReference>
<dbReference type="AlphaFoldDB" id="A0A1M6Y3P5"/>
<proteinExistence type="predicted"/>
<dbReference type="Pfam" id="PF14107">
    <property type="entry name" value="DUF4280"/>
    <property type="match status" value="1"/>
</dbReference>
<sequence length="399" mass="45189">MADGTKYVVHGMRAKCSEGSMENYINTDKGHGVVYQGQPVLNANDHVKDINLTHFGDCKSKLIFEEAKKQADEKYKAEEGDGFFGKLGKGIAKFTTKTVLNVKETFASNKCELDTPLPWLFTSRDHMIDGAPALTTESQCPCKFGGIITIVQEEEVAMESEQSIKAVAKEKKKTGKDTTWFQELLDDADKSLDAWLIAHGYAGTDEYGARALWMFEDDNGIYHAKTNAWQQIGGYNYLYDKAFDYGTSMDAQFFNFTYNEREFRVWAWKGDYINLGAGAEIGIYSHTSGILGLANIESPNEDHWLVDTNLSMPMTLNLVDNEGHEISDYRPTEVQWWITSFNPAYKDVEASNLTATYTINFSGNEYDKGMYDAFREQWEGQYKNLTFDNYTVTFGFLGR</sequence>
<gene>
    <name evidence="2" type="ORF">SAMN02745136_04134</name>
</gene>